<feature type="transmembrane region" description="Helical" evidence="6">
    <location>
        <begin position="40"/>
        <end position="60"/>
    </location>
</feature>
<dbReference type="EMBL" id="QGNW01002438">
    <property type="protein sequence ID" value="RVW19748.1"/>
    <property type="molecule type" value="Genomic_DNA"/>
</dbReference>
<dbReference type="SUPFAM" id="SSF81338">
    <property type="entry name" value="Aquaporin-like"/>
    <property type="match status" value="1"/>
</dbReference>
<dbReference type="InterPro" id="IPR034294">
    <property type="entry name" value="Aquaporin_transptr"/>
</dbReference>
<dbReference type="PANTHER" id="PTHR45724:SF21">
    <property type="entry name" value="MAJOR INTRINSIC PROTEIN"/>
    <property type="match status" value="1"/>
</dbReference>
<evidence type="ECO:0000313" key="7">
    <source>
        <dbReference type="EMBL" id="RVW19748.1"/>
    </source>
</evidence>
<dbReference type="InterPro" id="IPR000425">
    <property type="entry name" value="MIP"/>
</dbReference>
<dbReference type="AlphaFoldDB" id="A0A438C988"/>
<evidence type="ECO:0000256" key="3">
    <source>
        <dbReference type="ARBA" id="ARBA00022692"/>
    </source>
</evidence>
<accession>A0A438C988</accession>
<comment type="caution">
    <text evidence="7">The sequence shown here is derived from an EMBL/GenBank/DDBJ whole genome shotgun (WGS) entry which is preliminary data.</text>
</comment>
<dbReference type="PROSITE" id="PS00221">
    <property type="entry name" value="MIP"/>
    <property type="match status" value="1"/>
</dbReference>
<dbReference type="Pfam" id="PF00230">
    <property type="entry name" value="MIP"/>
    <property type="match status" value="1"/>
</dbReference>
<gene>
    <name evidence="7" type="primary">NIP1-1_2</name>
    <name evidence="7" type="ORF">CK203_113356</name>
</gene>
<keyword evidence="3 6" id="KW-0812">Transmembrane</keyword>
<evidence type="ECO:0000256" key="5">
    <source>
        <dbReference type="ARBA" id="ARBA00023136"/>
    </source>
</evidence>
<dbReference type="GO" id="GO:0016020">
    <property type="term" value="C:membrane"/>
    <property type="evidence" value="ECO:0007669"/>
    <property type="project" value="UniProtKB-SubCell"/>
</dbReference>
<dbReference type="InterPro" id="IPR023271">
    <property type="entry name" value="Aquaporin-like"/>
</dbReference>
<evidence type="ECO:0000256" key="4">
    <source>
        <dbReference type="ARBA" id="ARBA00022989"/>
    </source>
</evidence>
<name>A0A438C988_VITVI</name>
<dbReference type="Proteomes" id="UP000288805">
    <property type="component" value="Unassembled WGS sequence"/>
</dbReference>
<reference evidence="7 8" key="1">
    <citation type="journal article" date="2018" name="PLoS Genet.">
        <title>Population sequencing reveals clonal diversity and ancestral inbreeding in the grapevine cultivar Chardonnay.</title>
        <authorList>
            <person name="Roach M.J."/>
            <person name="Johnson D.L."/>
            <person name="Bohlmann J."/>
            <person name="van Vuuren H.J."/>
            <person name="Jones S.J."/>
            <person name="Pretorius I.S."/>
            <person name="Schmidt S.A."/>
            <person name="Borneman A.R."/>
        </authorList>
    </citation>
    <scope>NUCLEOTIDE SEQUENCE [LARGE SCALE GENOMIC DNA]</scope>
    <source>
        <strain evidence="8">cv. Chardonnay</strain>
        <tissue evidence="7">Leaf</tissue>
    </source>
</reference>
<sequence length="112" mass="12101">MAEVNILPVGCSPKPPTMSDLSPVEEKSCGCVLIDKKYRLTVMGIAVGWGMIVMVMIYTLGHVSGGHFNPAVTIAFAASRKFPWRQASILSSFFNCCEHRIVASCSVSICCT</sequence>
<evidence type="ECO:0000256" key="1">
    <source>
        <dbReference type="ARBA" id="ARBA00004141"/>
    </source>
</evidence>
<protein>
    <submittedName>
        <fullName evidence="7">Aquaporin NIP1-1</fullName>
    </submittedName>
</protein>
<dbReference type="GO" id="GO:0015267">
    <property type="term" value="F:channel activity"/>
    <property type="evidence" value="ECO:0007669"/>
    <property type="project" value="InterPro"/>
</dbReference>
<proteinExistence type="predicted"/>
<keyword evidence="2" id="KW-0813">Transport</keyword>
<keyword evidence="5 6" id="KW-0472">Membrane</keyword>
<evidence type="ECO:0000256" key="6">
    <source>
        <dbReference type="SAM" id="Phobius"/>
    </source>
</evidence>
<keyword evidence="4 6" id="KW-1133">Transmembrane helix</keyword>
<evidence type="ECO:0000256" key="2">
    <source>
        <dbReference type="ARBA" id="ARBA00022448"/>
    </source>
</evidence>
<comment type="subcellular location">
    <subcellularLocation>
        <location evidence="1">Membrane</location>
        <topology evidence="1">Multi-pass membrane protein</topology>
    </subcellularLocation>
</comment>
<dbReference type="InterPro" id="IPR022357">
    <property type="entry name" value="MIP_CS"/>
</dbReference>
<dbReference type="Gene3D" id="1.20.1080.10">
    <property type="entry name" value="Glycerol uptake facilitator protein"/>
    <property type="match status" value="1"/>
</dbReference>
<organism evidence="7 8">
    <name type="scientific">Vitis vinifera</name>
    <name type="common">Grape</name>
    <dbReference type="NCBI Taxonomy" id="29760"/>
    <lineage>
        <taxon>Eukaryota</taxon>
        <taxon>Viridiplantae</taxon>
        <taxon>Streptophyta</taxon>
        <taxon>Embryophyta</taxon>
        <taxon>Tracheophyta</taxon>
        <taxon>Spermatophyta</taxon>
        <taxon>Magnoliopsida</taxon>
        <taxon>eudicotyledons</taxon>
        <taxon>Gunneridae</taxon>
        <taxon>Pentapetalae</taxon>
        <taxon>rosids</taxon>
        <taxon>Vitales</taxon>
        <taxon>Vitaceae</taxon>
        <taxon>Viteae</taxon>
        <taxon>Vitis</taxon>
    </lineage>
</organism>
<dbReference type="PANTHER" id="PTHR45724">
    <property type="entry name" value="AQUAPORIN NIP2-1"/>
    <property type="match status" value="1"/>
</dbReference>
<evidence type="ECO:0000313" key="8">
    <source>
        <dbReference type="Proteomes" id="UP000288805"/>
    </source>
</evidence>